<comment type="caution">
    <text evidence="1">The sequence shown here is derived from an EMBL/GenBank/DDBJ whole genome shotgun (WGS) entry which is preliminary data.</text>
</comment>
<organism evidence="1 2">
    <name type="scientific">Tetzosporium hominis</name>
    <dbReference type="NCBI Taxonomy" id="2020506"/>
    <lineage>
        <taxon>Bacteria</taxon>
        <taxon>Bacillati</taxon>
        <taxon>Bacillota</taxon>
        <taxon>Bacilli</taxon>
        <taxon>Bacillales</taxon>
        <taxon>Caryophanaceae</taxon>
        <taxon>Tetzosporium</taxon>
    </lineage>
</organism>
<dbReference type="Pfam" id="PF06949">
    <property type="entry name" value="DUF1292"/>
    <property type="match status" value="1"/>
</dbReference>
<dbReference type="Proteomes" id="UP000217065">
    <property type="component" value="Unassembled WGS sequence"/>
</dbReference>
<reference evidence="1 2" key="1">
    <citation type="submission" date="2017-07" db="EMBL/GenBank/DDBJ databases">
        <title>Tetzosporium hominis gen.nov. sp.nov.</title>
        <authorList>
            <person name="Tetz G."/>
            <person name="Tetz V."/>
        </authorList>
    </citation>
    <scope>NUCLEOTIDE SEQUENCE [LARGE SCALE GENOMIC DNA]</scope>
    <source>
        <strain evidence="1 2">VT-49</strain>
    </source>
</reference>
<proteinExistence type="predicted"/>
<protein>
    <submittedName>
        <fullName evidence="1">DUF1292 domain-containing protein</fullName>
    </submittedName>
</protein>
<sequence length="93" mass="10625">MSTVQVGDVFSMEDENGQEVEIEVLGLVHVDEIEYAAVAFSEDVQDETKEDIDVFFLKVEGEEELYEIEDDAEFERVSKAFQELQEEAAEDLN</sequence>
<evidence type="ECO:0000313" key="1">
    <source>
        <dbReference type="EMBL" id="OZS78166.1"/>
    </source>
</evidence>
<dbReference type="InterPro" id="IPR009711">
    <property type="entry name" value="UPF0473"/>
</dbReference>
<dbReference type="RefSeq" id="WP_094942838.1">
    <property type="nucleotide sequence ID" value="NZ_NOKQ01000204.1"/>
</dbReference>
<evidence type="ECO:0000313" key="2">
    <source>
        <dbReference type="Proteomes" id="UP000217065"/>
    </source>
</evidence>
<dbReference type="AlphaFoldDB" id="A0A264W3K3"/>
<dbReference type="OrthoDB" id="2626955at2"/>
<keyword evidence="2" id="KW-1185">Reference proteome</keyword>
<name>A0A264W3K3_9BACL</name>
<gene>
    <name evidence="1" type="ORF">CF394_08005</name>
</gene>
<accession>A0A264W3K3</accession>
<dbReference type="EMBL" id="NOKQ01000204">
    <property type="protein sequence ID" value="OZS78166.1"/>
    <property type="molecule type" value="Genomic_DNA"/>
</dbReference>